<protein>
    <submittedName>
        <fullName evidence="2">Uncharacterized protein</fullName>
    </submittedName>
</protein>
<gene>
    <name evidence="2" type="ORF">JTE90_016627</name>
</gene>
<feature type="non-terminal residue" evidence="2">
    <location>
        <position position="1"/>
    </location>
</feature>
<dbReference type="Proteomes" id="UP000827092">
    <property type="component" value="Unassembled WGS sequence"/>
</dbReference>
<sequence>SKAAYVLVYQRRDSVHSHPSRAVSAALGAPGSSPDEENASSSDEDCSMDVN</sequence>
<feature type="compositionally biased region" description="Acidic residues" evidence="1">
    <location>
        <begin position="34"/>
        <end position="51"/>
    </location>
</feature>
<keyword evidence="3" id="KW-1185">Reference proteome</keyword>
<evidence type="ECO:0000313" key="2">
    <source>
        <dbReference type="EMBL" id="KAG8188961.1"/>
    </source>
</evidence>
<reference evidence="2 3" key="1">
    <citation type="journal article" date="2022" name="Nat. Ecol. Evol.">
        <title>A masculinizing supergene underlies an exaggerated male reproductive morph in a spider.</title>
        <authorList>
            <person name="Hendrickx F."/>
            <person name="De Corte Z."/>
            <person name="Sonet G."/>
            <person name="Van Belleghem S.M."/>
            <person name="Kostlbacher S."/>
            <person name="Vangestel C."/>
        </authorList>
    </citation>
    <scope>NUCLEOTIDE SEQUENCE [LARGE SCALE GENOMIC DNA]</scope>
    <source>
        <strain evidence="2">W744_W776</strain>
    </source>
</reference>
<accession>A0AAV6UXB9</accession>
<evidence type="ECO:0000313" key="3">
    <source>
        <dbReference type="Proteomes" id="UP000827092"/>
    </source>
</evidence>
<proteinExistence type="predicted"/>
<dbReference type="AlphaFoldDB" id="A0AAV6UXB9"/>
<organism evidence="2 3">
    <name type="scientific">Oedothorax gibbosus</name>
    <dbReference type="NCBI Taxonomy" id="931172"/>
    <lineage>
        <taxon>Eukaryota</taxon>
        <taxon>Metazoa</taxon>
        <taxon>Ecdysozoa</taxon>
        <taxon>Arthropoda</taxon>
        <taxon>Chelicerata</taxon>
        <taxon>Arachnida</taxon>
        <taxon>Araneae</taxon>
        <taxon>Araneomorphae</taxon>
        <taxon>Entelegynae</taxon>
        <taxon>Araneoidea</taxon>
        <taxon>Linyphiidae</taxon>
        <taxon>Erigoninae</taxon>
        <taxon>Oedothorax</taxon>
    </lineage>
</organism>
<evidence type="ECO:0000256" key="1">
    <source>
        <dbReference type="SAM" id="MobiDB-lite"/>
    </source>
</evidence>
<name>A0AAV6UXB9_9ARAC</name>
<comment type="caution">
    <text evidence="2">The sequence shown here is derived from an EMBL/GenBank/DDBJ whole genome shotgun (WGS) entry which is preliminary data.</text>
</comment>
<feature type="region of interest" description="Disordered" evidence="1">
    <location>
        <begin position="11"/>
        <end position="51"/>
    </location>
</feature>
<dbReference type="EMBL" id="JAFNEN010000226">
    <property type="protein sequence ID" value="KAG8188961.1"/>
    <property type="molecule type" value="Genomic_DNA"/>
</dbReference>